<dbReference type="Pfam" id="PF01105">
    <property type="entry name" value="EMP24_GP25L"/>
    <property type="match status" value="1"/>
</dbReference>
<feature type="signal peptide" evidence="9">
    <location>
        <begin position="1"/>
        <end position="21"/>
    </location>
</feature>
<evidence type="ECO:0000256" key="1">
    <source>
        <dbReference type="ARBA" id="ARBA00004479"/>
    </source>
</evidence>
<dbReference type="GeneID" id="31355946"/>
<dbReference type="FunCoup" id="D3AWD8">
    <property type="interactions" value="841"/>
</dbReference>
<keyword evidence="3 7" id="KW-0812">Transmembrane</keyword>
<dbReference type="PANTHER" id="PTHR22811">
    <property type="entry name" value="TRANSMEMBRANE EMP24 DOMAIN-CONTAINING PROTEIN"/>
    <property type="match status" value="1"/>
</dbReference>
<evidence type="ECO:0000256" key="5">
    <source>
        <dbReference type="ARBA" id="ARBA00022989"/>
    </source>
</evidence>
<evidence type="ECO:0000256" key="6">
    <source>
        <dbReference type="ARBA" id="ARBA00023136"/>
    </source>
</evidence>
<comment type="similarity">
    <text evidence="2 7">Belongs to the EMP24/GP25L family.</text>
</comment>
<dbReference type="InParanoid" id="D3AWD8"/>
<organism evidence="11 12">
    <name type="scientific">Heterostelium pallidum (strain ATCC 26659 / Pp 5 / PN500)</name>
    <name type="common">Cellular slime mold</name>
    <name type="synonym">Polysphondylium pallidum</name>
    <dbReference type="NCBI Taxonomy" id="670386"/>
    <lineage>
        <taxon>Eukaryota</taxon>
        <taxon>Amoebozoa</taxon>
        <taxon>Evosea</taxon>
        <taxon>Eumycetozoa</taxon>
        <taxon>Dictyostelia</taxon>
        <taxon>Acytosteliales</taxon>
        <taxon>Acytosteliaceae</taxon>
        <taxon>Heterostelium</taxon>
    </lineage>
</organism>
<dbReference type="PROSITE" id="PS50866">
    <property type="entry name" value="GOLD"/>
    <property type="match status" value="1"/>
</dbReference>
<keyword evidence="6 8" id="KW-0472">Membrane</keyword>
<protein>
    <submittedName>
        <fullName evidence="11">Emp24/gp25L/p24 family protein</fullName>
    </submittedName>
</protein>
<keyword evidence="5 8" id="KW-1133">Transmembrane helix</keyword>
<comment type="caution">
    <text evidence="11">The sequence shown here is derived from an EMBL/GenBank/DDBJ whole genome shotgun (WGS) entry which is preliminary data.</text>
</comment>
<sequence>MNNKSIFAIVCLALCIQYSYSFMFEVRPADEKCLTDEYRRDTLVKGSFEISDKLSKNLAYPTELVAQSMQMKFYIRDSHNSIVFSNQDAKSGKFAFTAHEAGEYLYCFLDSYRPHATIMPLSRTVSLEIKTGADANDYQDLITKGTLKPSEVELKKIEAAVDQIKEEIVYMKGREETMRNTNESTNARVAWLAVFTIFVLFGTAIFQITYLKRYFKQRKLI</sequence>
<keyword evidence="12" id="KW-1185">Reference proteome</keyword>
<evidence type="ECO:0000313" key="12">
    <source>
        <dbReference type="Proteomes" id="UP000001396"/>
    </source>
</evidence>
<dbReference type="Proteomes" id="UP000001396">
    <property type="component" value="Unassembled WGS sequence"/>
</dbReference>
<name>D3AWD8_HETP5</name>
<dbReference type="SMART" id="SM01190">
    <property type="entry name" value="EMP24_GP25L"/>
    <property type="match status" value="1"/>
</dbReference>
<evidence type="ECO:0000256" key="9">
    <source>
        <dbReference type="SAM" id="SignalP"/>
    </source>
</evidence>
<dbReference type="STRING" id="670386.D3AWD8"/>
<evidence type="ECO:0000256" key="7">
    <source>
        <dbReference type="RuleBase" id="RU003827"/>
    </source>
</evidence>
<evidence type="ECO:0000256" key="3">
    <source>
        <dbReference type="ARBA" id="ARBA00022692"/>
    </source>
</evidence>
<evidence type="ECO:0000313" key="11">
    <source>
        <dbReference type="EMBL" id="EFA86611.1"/>
    </source>
</evidence>
<feature type="transmembrane region" description="Helical" evidence="8">
    <location>
        <begin position="189"/>
        <end position="211"/>
    </location>
</feature>
<evidence type="ECO:0000259" key="10">
    <source>
        <dbReference type="PROSITE" id="PS50866"/>
    </source>
</evidence>
<dbReference type="InterPro" id="IPR009038">
    <property type="entry name" value="GOLD_dom"/>
</dbReference>
<accession>D3AWD8</accession>
<dbReference type="InterPro" id="IPR015720">
    <property type="entry name" value="Emp24-like"/>
</dbReference>
<keyword evidence="4 9" id="KW-0732">Signal</keyword>
<evidence type="ECO:0000256" key="4">
    <source>
        <dbReference type="ARBA" id="ARBA00022729"/>
    </source>
</evidence>
<evidence type="ECO:0000256" key="8">
    <source>
        <dbReference type="SAM" id="Phobius"/>
    </source>
</evidence>
<comment type="subcellular location">
    <subcellularLocation>
        <location evidence="1 7">Membrane</location>
        <topology evidence="1 7">Single-pass type I membrane protein</topology>
    </subcellularLocation>
</comment>
<reference evidence="11 12" key="1">
    <citation type="journal article" date="2011" name="Genome Res.">
        <title>Phylogeny-wide analysis of social amoeba genomes highlights ancient origins for complex intercellular communication.</title>
        <authorList>
            <person name="Heidel A.J."/>
            <person name="Lawal H.M."/>
            <person name="Felder M."/>
            <person name="Schilde C."/>
            <person name="Helps N.R."/>
            <person name="Tunggal B."/>
            <person name="Rivero F."/>
            <person name="John U."/>
            <person name="Schleicher M."/>
            <person name="Eichinger L."/>
            <person name="Platzer M."/>
            <person name="Noegel A.A."/>
            <person name="Schaap P."/>
            <person name="Gloeckner G."/>
        </authorList>
    </citation>
    <scope>NUCLEOTIDE SEQUENCE [LARGE SCALE GENOMIC DNA]</scope>
    <source>
        <strain evidence="12">ATCC 26659 / Pp 5 / PN500</strain>
    </source>
</reference>
<dbReference type="AlphaFoldDB" id="D3AWD8"/>
<gene>
    <name evidence="11" type="primary">empD</name>
    <name evidence="11" type="ORF">PPL_00412</name>
</gene>
<dbReference type="RefSeq" id="XP_020438716.1">
    <property type="nucleotide sequence ID" value="XM_020571442.1"/>
</dbReference>
<feature type="domain" description="GOLD" evidence="10">
    <location>
        <begin position="31"/>
        <end position="131"/>
    </location>
</feature>
<dbReference type="EMBL" id="ADBJ01000002">
    <property type="protein sequence ID" value="EFA86611.1"/>
    <property type="molecule type" value="Genomic_DNA"/>
</dbReference>
<dbReference type="OMA" id="TKDFAFM"/>
<proteinExistence type="inferred from homology"/>
<evidence type="ECO:0000256" key="2">
    <source>
        <dbReference type="ARBA" id="ARBA00007104"/>
    </source>
</evidence>
<dbReference type="GO" id="GO:0016020">
    <property type="term" value="C:membrane"/>
    <property type="evidence" value="ECO:0007669"/>
    <property type="project" value="UniProtKB-SubCell"/>
</dbReference>
<feature type="chain" id="PRO_5003041687" evidence="9">
    <location>
        <begin position="22"/>
        <end position="221"/>
    </location>
</feature>